<comment type="similarity">
    <text evidence="3">Belongs to the fatty acid desaturase type 2 family.</text>
</comment>
<keyword evidence="17" id="KW-1185">Reference proteome</keyword>
<comment type="cofactor">
    <cofactor evidence="1">
        <name>Fe(2+)</name>
        <dbReference type="ChEBI" id="CHEBI:29033"/>
    </cofactor>
</comment>
<dbReference type="PANTHER" id="PTHR31155:SF9">
    <property type="entry name" value="STEAROYL-[ACYL-CARRIER-PROTEIN] 9-DESATURASE 7, CHLOROPLASTIC"/>
    <property type="match status" value="1"/>
</dbReference>
<dbReference type="GO" id="GO:0045300">
    <property type="term" value="F:stearoyl-[ACP] desaturase activity"/>
    <property type="evidence" value="ECO:0007669"/>
    <property type="project" value="InterPro"/>
</dbReference>
<dbReference type="GO" id="GO:0009570">
    <property type="term" value="C:chloroplast stroma"/>
    <property type="evidence" value="ECO:0007669"/>
    <property type="project" value="TreeGrafter"/>
</dbReference>
<evidence type="ECO:0000256" key="8">
    <source>
        <dbReference type="ARBA" id="ARBA00022723"/>
    </source>
</evidence>
<evidence type="ECO:0000256" key="3">
    <source>
        <dbReference type="ARBA" id="ARBA00008749"/>
    </source>
</evidence>
<keyword evidence="14" id="KW-0275">Fatty acid biosynthesis</keyword>
<evidence type="ECO:0000256" key="10">
    <source>
        <dbReference type="ARBA" id="ARBA00022946"/>
    </source>
</evidence>
<evidence type="ECO:0000256" key="6">
    <source>
        <dbReference type="ARBA" id="ARBA00022528"/>
    </source>
</evidence>
<proteinExistence type="inferred from homology"/>
<keyword evidence="5" id="KW-0444">Lipid biosynthesis</keyword>
<evidence type="ECO:0000256" key="13">
    <source>
        <dbReference type="ARBA" id="ARBA00023098"/>
    </source>
</evidence>
<evidence type="ECO:0000256" key="15">
    <source>
        <dbReference type="SAM" id="SignalP"/>
    </source>
</evidence>
<keyword evidence="7" id="KW-0934">Plastid</keyword>
<dbReference type="SUPFAM" id="SSF47240">
    <property type="entry name" value="Ferritin-like"/>
    <property type="match status" value="1"/>
</dbReference>
<evidence type="ECO:0000256" key="1">
    <source>
        <dbReference type="ARBA" id="ARBA00001954"/>
    </source>
</evidence>
<sequence>MASGGGMRWWKVLTMGGGWVVGGEALPGNLEKPLGHALKKPQHSVSTVTHSMPPEKIELFKSLEDWVKTNVLIHLKPVEKCWQPQHFLPDPTSDEFLEQVVELRERAMELPDDYFVVLVGDMITEEALPTYQSLLNGYDGIADETGSSLSPWADWIRGWSAEENRHGDLLNKYLYLSGRVDMNQIEKTVQYLIGSGMDIKTENNPYLGMVYTSFQERATSISHGNTARLAKYYGDINLAQICGTIASDEKRHETAYTKIMKKLFELDPDASVIAFADMMRKKITMPAHFMYDGHDDDLFMHFSTIAQRLGVYTAMDYANILDFLVDKWNVEKLSPLSPEGRKAQDYVCGLGPKIRRLEERARLKSKERYAIPFSWIFNRSGSALNHYQYIVTQTASNVLLLSQQDMWSWGAGVTPTGIPITVFGKGIEIEVGIRLGLGRGIEMEEVEVTYFGLILIQNLKRLLRWVQRGGRVGPQGAPQGKFGECRTQVLFVVKIVGVLLQFVKIIVSWEIDAVYP</sequence>
<comment type="subcellular location">
    <subcellularLocation>
        <location evidence="2">Plastid</location>
        <location evidence="2">Chloroplast</location>
    </subcellularLocation>
</comment>
<protein>
    <recommendedName>
        <fullName evidence="18">Acyl-[acyl-carrier-protein] desaturase</fullName>
    </recommendedName>
</protein>
<reference evidence="17" key="1">
    <citation type="journal article" date="2020" name="Nat. Commun.">
        <title>Genome assembly of wild tea tree DASZ reveals pedigree and selection history of tea varieties.</title>
        <authorList>
            <person name="Zhang W."/>
            <person name="Zhang Y."/>
            <person name="Qiu H."/>
            <person name="Guo Y."/>
            <person name="Wan H."/>
            <person name="Zhang X."/>
            <person name="Scossa F."/>
            <person name="Alseekh S."/>
            <person name="Zhang Q."/>
            <person name="Wang P."/>
            <person name="Xu L."/>
            <person name="Schmidt M.H."/>
            <person name="Jia X."/>
            <person name="Li D."/>
            <person name="Zhu A."/>
            <person name="Guo F."/>
            <person name="Chen W."/>
            <person name="Ni D."/>
            <person name="Usadel B."/>
            <person name="Fernie A.R."/>
            <person name="Wen W."/>
        </authorList>
    </citation>
    <scope>NUCLEOTIDE SEQUENCE [LARGE SCALE GENOMIC DNA]</scope>
    <source>
        <strain evidence="17">cv. G240</strain>
    </source>
</reference>
<dbReference type="GO" id="GO:0046872">
    <property type="term" value="F:metal ion binding"/>
    <property type="evidence" value="ECO:0007669"/>
    <property type="project" value="UniProtKB-KW"/>
</dbReference>
<dbReference type="EMBL" id="JACBKZ010000009">
    <property type="protein sequence ID" value="KAF5942200.1"/>
    <property type="molecule type" value="Genomic_DNA"/>
</dbReference>
<evidence type="ECO:0000256" key="7">
    <source>
        <dbReference type="ARBA" id="ARBA00022640"/>
    </source>
</evidence>
<dbReference type="FunFam" id="1.10.620.20:FF:000002">
    <property type="entry name" value="Stearoyl-[acyl-carrier-protein] 9-desaturase, chloroplastic"/>
    <property type="match status" value="1"/>
</dbReference>
<dbReference type="GO" id="GO:0004768">
    <property type="term" value="F:stearoyl-CoA 9-desaturase activity"/>
    <property type="evidence" value="ECO:0007669"/>
    <property type="project" value="TreeGrafter"/>
</dbReference>
<evidence type="ECO:0000256" key="5">
    <source>
        <dbReference type="ARBA" id="ARBA00022516"/>
    </source>
</evidence>
<evidence type="ECO:0000313" key="16">
    <source>
        <dbReference type="EMBL" id="KAF5942200.1"/>
    </source>
</evidence>
<dbReference type="Pfam" id="PF03405">
    <property type="entry name" value="FA_desaturase_2"/>
    <property type="match status" value="1"/>
</dbReference>
<feature type="signal peptide" evidence="15">
    <location>
        <begin position="1"/>
        <end position="25"/>
    </location>
</feature>
<evidence type="ECO:0000256" key="4">
    <source>
        <dbReference type="ARBA" id="ARBA00011738"/>
    </source>
</evidence>
<organism evidence="16 17">
    <name type="scientific">Camellia sinensis</name>
    <name type="common">Tea plant</name>
    <name type="synonym">Thea sinensis</name>
    <dbReference type="NCBI Taxonomy" id="4442"/>
    <lineage>
        <taxon>Eukaryota</taxon>
        <taxon>Viridiplantae</taxon>
        <taxon>Streptophyta</taxon>
        <taxon>Embryophyta</taxon>
        <taxon>Tracheophyta</taxon>
        <taxon>Spermatophyta</taxon>
        <taxon>Magnoliopsida</taxon>
        <taxon>eudicotyledons</taxon>
        <taxon>Gunneridae</taxon>
        <taxon>Pentapetalae</taxon>
        <taxon>asterids</taxon>
        <taxon>Ericales</taxon>
        <taxon>Theaceae</taxon>
        <taxon>Camellia</taxon>
    </lineage>
</organism>
<keyword evidence="11" id="KW-0560">Oxidoreductase</keyword>
<keyword evidence="15" id="KW-0732">Signal</keyword>
<keyword evidence="13" id="KW-0443">Lipid metabolism</keyword>
<dbReference type="PANTHER" id="PTHR31155">
    <property type="entry name" value="ACYL- ACYL-CARRIER-PROTEIN DESATURASE-RELATED"/>
    <property type="match status" value="1"/>
</dbReference>
<dbReference type="Gene3D" id="1.10.620.20">
    <property type="entry name" value="Ribonucleotide Reductase, subunit A"/>
    <property type="match status" value="1"/>
</dbReference>
<keyword evidence="12" id="KW-0408">Iron</keyword>
<evidence type="ECO:0000256" key="14">
    <source>
        <dbReference type="ARBA" id="ARBA00023160"/>
    </source>
</evidence>
<dbReference type="GO" id="GO:0006952">
    <property type="term" value="P:defense response"/>
    <property type="evidence" value="ECO:0007669"/>
    <property type="project" value="TreeGrafter"/>
</dbReference>
<keyword evidence="10" id="KW-0809">Transit peptide</keyword>
<evidence type="ECO:0000256" key="2">
    <source>
        <dbReference type="ARBA" id="ARBA00004229"/>
    </source>
</evidence>
<evidence type="ECO:0000313" key="17">
    <source>
        <dbReference type="Proteomes" id="UP000593564"/>
    </source>
</evidence>
<evidence type="ECO:0000256" key="11">
    <source>
        <dbReference type="ARBA" id="ARBA00023002"/>
    </source>
</evidence>
<gene>
    <name evidence="16" type="ORF">HYC85_019842</name>
</gene>
<dbReference type="Proteomes" id="UP000593564">
    <property type="component" value="Unassembled WGS sequence"/>
</dbReference>
<dbReference type="GO" id="GO:0006633">
    <property type="term" value="P:fatty acid biosynthetic process"/>
    <property type="evidence" value="ECO:0007669"/>
    <property type="project" value="UniProtKB-KW"/>
</dbReference>
<reference evidence="16 17" key="2">
    <citation type="submission" date="2020-07" db="EMBL/GenBank/DDBJ databases">
        <title>Genome assembly of wild tea tree DASZ reveals pedigree and selection history of tea varieties.</title>
        <authorList>
            <person name="Zhang W."/>
        </authorList>
    </citation>
    <scope>NUCLEOTIDE SEQUENCE [LARGE SCALE GENOMIC DNA]</scope>
    <source>
        <strain evidence="17">cv. G240</strain>
        <tissue evidence="16">Leaf</tissue>
    </source>
</reference>
<dbReference type="InterPro" id="IPR009078">
    <property type="entry name" value="Ferritin-like_SF"/>
</dbReference>
<evidence type="ECO:0008006" key="18">
    <source>
        <dbReference type="Google" id="ProtNLM"/>
    </source>
</evidence>
<comment type="subunit">
    <text evidence="4">Homodimer.</text>
</comment>
<accession>A0A7J7GNE6</accession>
<comment type="caution">
    <text evidence="16">The sequence shown here is derived from an EMBL/GenBank/DDBJ whole genome shotgun (WGS) entry which is preliminary data.</text>
</comment>
<name>A0A7J7GNE6_CAMSI</name>
<dbReference type="InterPro" id="IPR005067">
    <property type="entry name" value="Fatty_acid_desaturase-2"/>
</dbReference>
<feature type="chain" id="PRO_5029453496" description="Acyl-[acyl-carrier-protein] desaturase" evidence="15">
    <location>
        <begin position="26"/>
        <end position="516"/>
    </location>
</feature>
<dbReference type="InterPro" id="IPR012348">
    <property type="entry name" value="RNR-like"/>
</dbReference>
<keyword evidence="6" id="KW-0150">Chloroplast</keyword>
<evidence type="ECO:0000256" key="12">
    <source>
        <dbReference type="ARBA" id="ARBA00023004"/>
    </source>
</evidence>
<dbReference type="AlphaFoldDB" id="A0A7J7GNE6"/>
<keyword evidence="8" id="KW-0479">Metal-binding</keyword>
<dbReference type="CDD" id="cd01050">
    <property type="entry name" value="Acyl_ACP_Desat"/>
    <property type="match status" value="1"/>
</dbReference>
<keyword evidence="9" id="KW-0276">Fatty acid metabolism</keyword>
<evidence type="ECO:0000256" key="9">
    <source>
        <dbReference type="ARBA" id="ARBA00022832"/>
    </source>
</evidence>